<evidence type="ECO:0000313" key="1">
    <source>
        <dbReference type="EMBL" id="KAK4225873.1"/>
    </source>
</evidence>
<protein>
    <submittedName>
        <fullName evidence="1">Uncharacterized protein</fullName>
    </submittedName>
</protein>
<dbReference type="Proteomes" id="UP001301958">
    <property type="component" value="Unassembled WGS sequence"/>
</dbReference>
<sequence length="193" mass="21259">MTFLSNSPLPTPEVSNQLFSKHRNIRRRQATSSIISTSLSSSPQIQAWGASPTSSQILIQGSFATRHTVRDFAVDAIDLISEANIPVIRALDTKKCPTEDFDPMDILKYLASQLLKDNQSLQTEKAMSLSAARFESTRTERKWFSLLGSVLEGMGHVYVIVGLWVIGASRGRDHGVAGEISKVGGWNQGKRLE</sequence>
<proteinExistence type="predicted"/>
<gene>
    <name evidence="1" type="ORF">QBC38DRAFT_481986</name>
</gene>
<reference evidence="1" key="1">
    <citation type="journal article" date="2023" name="Mol. Phylogenet. Evol.">
        <title>Genome-scale phylogeny and comparative genomics of the fungal order Sordariales.</title>
        <authorList>
            <person name="Hensen N."/>
            <person name="Bonometti L."/>
            <person name="Westerberg I."/>
            <person name="Brannstrom I.O."/>
            <person name="Guillou S."/>
            <person name="Cros-Aarteil S."/>
            <person name="Calhoun S."/>
            <person name="Haridas S."/>
            <person name="Kuo A."/>
            <person name="Mondo S."/>
            <person name="Pangilinan J."/>
            <person name="Riley R."/>
            <person name="LaButti K."/>
            <person name="Andreopoulos B."/>
            <person name="Lipzen A."/>
            <person name="Chen C."/>
            <person name="Yan M."/>
            <person name="Daum C."/>
            <person name="Ng V."/>
            <person name="Clum A."/>
            <person name="Steindorff A."/>
            <person name="Ohm R.A."/>
            <person name="Martin F."/>
            <person name="Silar P."/>
            <person name="Natvig D.O."/>
            <person name="Lalanne C."/>
            <person name="Gautier V."/>
            <person name="Ament-Velasquez S.L."/>
            <person name="Kruys A."/>
            <person name="Hutchinson M.I."/>
            <person name="Powell A.J."/>
            <person name="Barry K."/>
            <person name="Miller A.N."/>
            <person name="Grigoriev I.V."/>
            <person name="Debuchy R."/>
            <person name="Gladieux P."/>
            <person name="Hiltunen Thoren M."/>
            <person name="Johannesson H."/>
        </authorList>
    </citation>
    <scope>NUCLEOTIDE SEQUENCE</scope>
    <source>
        <strain evidence="1">CBS 990.96</strain>
    </source>
</reference>
<organism evidence="1 2">
    <name type="scientific">Podospora fimiseda</name>
    <dbReference type="NCBI Taxonomy" id="252190"/>
    <lineage>
        <taxon>Eukaryota</taxon>
        <taxon>Fungi</taxon>
        <taxon>Dikarya</taxon>
        <taxon>Ascomycota</taxon>
        <taxon>Pezizomycotina</taxon>
        <taxon>Sordariomycetes</taxon>
        <taxon>Sordariomycetidae</taxon>
        <taxon>Sordariales</taxon>
        <taxon>Podosporaceae</taxon>
        <taxon>Podospora</taxon>
    </lineage>
</organism>
<comment type="caution">
    <text evidence="1">The sequence shown here is derived from an EMBL/GenBank/DDBJ whole genome shotgun (WGS) entry which is preliminary data.</text>
</comment>
<dbReference type="EMBL" id="MU865358">
    <property type="protein sequence ID" value="KAK4225873.1"/>
    <property type="molecule type" value="Genomic_DNA"/>
</dbReference>
<dbReference type="AlphaFoldDB" id="A0AAN7GWM6"/>
<keyword evidence="2" id="KW-1185">Reference proteome</keyword>
<evidence type="ECO:0000313" key="2">
    <source>
        <dbReference type="Proteomes" id="UP001301958"/>
    </source>
</evidence>
<accession>A0AAN7GWM6</accession>
<reference evidence="1" key="2">
    <citation type="submission" date="2023-05" db="EMBL/GenBank/DDBJ databases">
        <authorList>
            <consortium name="Lawrence Berkeley National Laboratory"/>
            <person name="Steindorff A."/>
            <person name="Hensen N."/>
            <person name="Bonometti L."/>
            <person name="Westerberg I."/>
            <person name="Brannstrom I.O."/>
            <person name="Guillou S."/>
            <person name="Cros-Aarteil S."/>
            <person name="Calhoun S."/>
            <person name="Haridas S."/>
            <person name="Kuo A."/>
            <person name="Mondo S."/>
            <person name="Pangilinan J."/>
            <person name="Riley R."/>
            <person name="Labutti K."/>
            <person name="Andreopoulos B."/>
            <person name="Lipzen A."/>
            <person name="Chen C."/>
            <person name="Yanf M."/>
            <person name="Daum C."/>
            <person name="Ng V."/>
            <person name="Clum A."/>
            <person name="Ohm R."/>
            <person name="Martin F."/>
            <person name="Silar P."/>
            <person name="Natvig D."/>
            <person name="Lalanne C."/>
            <person name="Gautier V."/>
            <person name="Ament-Velasquez S.L."/>
            <person name="Kruys A."/>
            <person name="Hutchinson M.I."/>
            <person name="Powell A.J."/>
            <person name="Barry K."/>
            <person name="Miller A.N."/>
            <person name="Grigoriev I.V."/>
            <person name="Debuchy R."/>
            <person name="Gladieux P."/>
            <person name="Thoren M.H."/>
            <person name="Johannesson H."/>
        </authorList>
    </citation>
    <scope>NUCLEOTIDE SEQUENCE</scope>
    <source>
        <strain evidence="1">CBS 990.96</strain>
    </source>
</reference>
<name>A0AAN7GWM6_9PEZI</name>